<dbReference type="Proteomes" id="UP001454036">
    <property type="component" value="Unassembled WGS sequence"/>
</dbReference>
<gene>
    <name evidence="2" type="ORF">LIER_19596</name>
</gene>
<comment type="caution">
    <text evidence="2">The sequence shown here is derived from an EMBL/GenBank/DDBJ whole genome shotgun (WGS) entry which is preliminary data.</text>
</comment>
<dbReference type="InterPro" id="IPR036397">
    <property type="entry name" value="RNaseH_sf"/>
</dbReference>
<protein>
    <recommendedName>
        <fullName evidence="1">Integrase zinc-binding domain-containing protein</fullName>
    </recommendedName>
</protein>
<dbReference type="GO" id="GO:0003676">
    <property type="term" value="F:nucleic acid binding"/>
    <property type="evidence" value="ECO:0007669"/>
    <property type="project" value="InterPro"/>
</dbReference>
<organism evidence="2 3">
    <name type="scientific">Lithospermum erythrorhizon</name>
    <name type="common">Purple gromwell</name>
    <name type="synonym">Lithospermum officinale var. erythrorhizon</name>
    <dbReference type="NCBI Taxonomy" id="34254"/>
    <lineage>
        <taxon>Eukaryota</taxon>
        <taxon>Viridiplantae</taxon>
        <taxon>Streptophyta</taxon>
        <taxon>Embryophyta</taxon>
        <taxon>Tracheophyta</taxon>
        <taxon>Spermatophyta</taxon>
        <taxon>Magnoliopsida</taxon>
        <taxon>eudicotyledons</taxon>
        <taxon>Gunneridae</taxon>
        <taxon>Pentapetalae</taxon>
        <taxon>asterids</taxon>
        <taxon>lamiids</taxon>
        <taxon>Boraginales</taxon>
        <taxon>Boraginaceae</taxon>
        <taxon>Boraginoideae</taxon>
        <taxon>Lithospermeae</taxon>
        <taxon>Lithospermum</taxon>
    </lineage>
</organism>
<name>A0AAV3QM40_LITER</name>
<dbReference type="InterPro" id="IPR012337">
    <property type="entry name" value="RNaseH-like_sf"/>
</dbReference>
<evidence type="ECO:0000259" key="1">
    <source>
        <dbReference type="Pfam" id="PF17921"/>
    </source>
</evidence>
<proteinExistence type="predicted"/>
<dbReference type="InterPro" id="IPR050951">
    <property type="entry name" value="Retrovirus_Pol_polyprotein"/>
</dbReference>
<reference evidence="2 3" key="1">
    <citation type="submission" date="2024-01" db="EMBL/GenBank/DDBJ databases">
        <title>The complete chloroplast genome sequence of Lithospermum erythrorhizon: insights into the phylogenetic relationship among Boraginaceae species and the maternal lineages of purple gromwells.</title>
        <authorList>
            <person name="Okada T."/>
            <person name="Watanabe K."/>
        </authorList>
    </citation>
    <scope>NUCLEOTIDE SEQUENCE [LARGE SCALE GENOMIC DNA]</scope>
</reference>
<dbReference type="InterPro" id="IPR041588">
    <property type="entry name" value="Integrase_H2C2"/>
</dbReference>
<dbReference type="Gene3D" id="3.30.420.10">
    <property type="entry name" value="Ribonuclease H-like superfamily/Ribonuclease H"/>
    <property type="match status" value="1"/>
</dbReference>
<accession>A0AAV3QM40</accession>
<feature type="domain" description="Integrase zinc-binding" evidence="1">
    <location>
        <begin position="4"/>
        <end position="36"/>
    </location>
</feature>
<evidence type="ECO:0000313" key="2">
    <source>
        <dbReference type="EMBL" id="GAA0163820.1"/>
    </source>
</evidence>
<dbReference type="SUPFAM" id="SSF53098">
    <property type="entry name" value="Ribonuclease H-like"/>
    <property type="match status" value="1"/>
</dbReference>
<dbReference type="Pfam" id="PF17921">
    <property type="entry name" value="Integrase_H2C2"/>
    <property type="match status" value="1"/>
</dbReference>
<dbReference type="PANTHER" id="PTHR37984:SF5">
    <property type="entry name" value="PROTEIN NYNRIN-LIKE"/>
    <property type="match status" value="1"/>
</dbReference>
<dbReference type="EMBL" id="BAABME010004861">
    <property type="protein sequence ID" value="GAA0163820.1"/>
    <property type="molecule type" value="Genomic_DNA"/>
</dbReference>
<keyword evidence="3" id="KW-1185">Reference proteome</keyword>
<sequence length="119" mass="13770">MAVTYHYVKSLFYWKGLKKDIAQFVSSCDVCQRHKHELLPSPGLLSHVAIPSSAWSQISMDFIERLPKSRSLNVILVVVDRYTKYAHFIPLYHPFTAHSVAQLFLDNIYKLHGLPTHNF</sequence>
<dbReference type="Gene3D" id="1.10.340.70">
    <property type="match status" value="1"/>
</dbReference>
<evidence type="ECO:0000313" key="3">
    <source>
        <dbReference type="Proteomes" id="UP001454036"/>
    </source>
</evidence>
<dbReference type="AlphaFoldDB" id="A0AAV3QM40"/>
<dbReference type="PANTHER" id="PTHR37984">
    <property type="entry name" value="PROTEIN CBG26694"/>
    <property type="match status" value="1"/>
</dbReference>